<comment type="function">
    <text evidence="7">Microtubule inner protein (MIP) part of the dynein-decorated doublet microtubules (DMTs) in cilia axoneme, which is required for motile cilia beating.</text>
</comment>
<evidence type="ECO:0000256" key="4">
    <source>
        <dbReference type="ARBA" id="ARBA00023069"/>
    </source>
</evidence>
<evidence type="ECO:0000256" key="6">
    <source>
        <dbReference type="ARBA" id="ARBA00023273"/>
    </source>
</evidence>
<keyword evidence="5" id="KW-0206">Cytoskeleton</keyword>
<comment type="subcellular location">
    <subcellularLocation>
        <location evidence="1">Cytoplasm</location>
        <location evidence="1">Cytoskeleton</location>
        <location evidence="1">Flagellum axoneme</location>
    </subcellularLocation>
</comment>
<keyword evidence="2" id="KW-0963">Cytoplasm</keyword>
<gene>
    <name evidence="10" type="ORF">DNTS_028215</name>
</gene>
<protein>
    <submittedName>
        <fullName evidence="10">Uncharacterized protein</fullName>
    </submittedName>
</protein>
<accession>A0A553N480</accession>
<reference evidence="10 11" key="1">
    <citation type="journal article" date="2019" name="Sci. Data">
        <title>Hybrid genome assembly and annotation of Danionella translucida.</title>
        <authorList>
            <person name="Kadobianskyi M."/>
            <person name="Schulze L."/>
            <person name="Schuelke M."/>
            <person name="Judkewitz B."/>
        </authorList>
    </citation>
    <scope>NUCLEOTIDE SEQUENCE [LARGE SCALE GENOMIC DNA]</scope>
    <source>
        <strain evidence="10 11">Bolton</strain>
    </source>
</reference>
<keyword evidence="11" id="KW-1185">Reference proteome</keyword>
<evidence type="ECO:0000313" key="11">
    <source>
        <dbReference type="Proteomes" id="UP000316079"/>
    </source>
</evidence>
<evidence type="ECO:0000256" key="7">
    <source>
        <dbReference type="ARBA" id="ARBA00035003"/>
    </source>
</evidence>
<comment type="subunit">
    <text evidence="8">Microtubule inner protein component of sperm flagellar doublet microtubules.</text>
</comment>
<evidence type="ECO:0000256" key="8">
    <source>
        <dbReference type="ARBA" id="ARBA00046435"/>
    </source>
</evidence>
<organism evidence="10 11">
    <name type="scientific">Danionella cerebrum</name>
    <dbReference type="NCBI Taxonomy" id="2873325"/>
    <lineage>
        <taxon>Eukaryota</taxon>
        <taxon>Metazoa</taxon>
        <taxon>Chordata</taxon>
        <taxon>Craniata</taxon>
        <taxon>Vertebrata</taxon>
        <taxon>Euteleostomi</taxon>
        <taxon>Actinopterygii</taxon>
        <taxon>Neopterygii</taxon>
        <taxon>Teleostei</taxon>
        <taxon>Ostariophysi</taxon>
        <taxon>Cypriniformes</taxon>
        <taxon>Danionidae</taxon>
        <taxon>Danioninae</taxon>
        <taxon>Danionella</taxon>
    </lineage>
</organism>
<dbReference type="Pfam" id="PF22595">
    <property type="entry name" value="CFAP107"/>
    <property type="match status" value="1"/>
</dbReference>
<dbReference type="InterPro" id="IPR037662">
    <property type="entry name" value="CFAP68/107"/>
</dbReference>
<evidence type="ECO:0000256" key="3">
    <source>
        <dbReference type="ARBA" id="ARBA00022846"/>
    </source>
</evidence>
<dbReference type="GO" id="GO:0030317">
    <property type="term" value="P:flagellated sperm motility"/>
    <property type="evidence" value="ECO:0007669"/>
    <property type="project" value="InterPro"/>
</dbReference>
<proteinExistence type="predicted"/>
<comment type="caution">
    <text evidence="10">The sequence shown here is derived from an EMBL/GenBank/DDBJ whole genome shotgun (WGS) entry which is preliminary data.</text>
</comment>
<sequence>MHKLKSHDKFNQPGWRIEQKYGSKVLIGNWLEEKLQLTLGERVARTESFLCIYGVRQFARESMTANSSNRLDYTPHEFHRPDAAVRRMGLHRSEGVPSRLLLSHHCVPSFHYFVTLYDESYGCQASSSSLPTLRSWHSDKLAWVPERSDHPLQGPPTKFGLEEAWRARVEQQREALPALSLYQASYPPHPISAFCHSHHVSMPQCFSSSQQPANRSREDLARKYRLGSSNPASPL</sequence>
<dbReference type="AlphaFoldDB" id="A0A553N480"/>
<keyword evidence="4" id="KW-0969">Cilium</keyword>
<keyword evidence="3" id="KW-0282">Flagellum</keyword>
<name>A0A553N480_9TELE</name>
<dbReference type="GO" id="GO:0005879">
    <property type="term" value="C:axonemal microtubule"/>
    <property type="evidence" value="ECO:0007669"/>
    <property type="project" value="TreeGrafter"/>
</dbReference>
<dbReference type="EMBL" id="SRMA01027070">
    <property type="protein sequence ID" value="TRY60241.1"/>
    <property type="molecule type" value="Genomic_DNA"/>
</dbReference>
<evidence type="ECO:0000313" key="10">
    <source>
        <dbReference type="EMBL" id="TRY60241.1"/>
    </source>
</evidence>
<dbReference type="OrthoDB" id="408631at2759"/>
<evidence type="ECO:0000256" key="2">
    <source>
        <dbReference type="ARBA" id="ARBA00022490"/>
    </source>
</evidence>
<evidence type="ECO:0000256" key="9">
    <source>
        <dbReference type="SAM" id="MobiDB-lite"/>
    </source>
</evidence>
<feature type="region of interest" description="Disordered" evidence="9">
    <location>
        <begin position="206"/>
        <end position="235"/>
    </location>
</feature>
<dbReference type="Proteomes" id="UP000316079">
    <property type="component" value="Unassembled WGS sequence"/>
</dbReference>
<dbReference type="PANTHER" id="PTHR31180">
    <property type="entry name" value="CILIA- AND FLAGELLA-ASSOCIATED PROTEIN 107-RELATED"/>
    <property type="match status" value="1"/>
</dbReference>
<dbReference type="PANTHER" id="PTHR31180:SF2">
    <property type="entry name" value="CILIA- AND FLAGELLA-ASSOCIATED PROTEIN 107"/>
    <property type="match status" value="1"/>
</dbReference>
<dbReference type="InterPro" id="IPR054709">
    <property type="entry name" value="CFAP107"/>
</dbReference>
<keyword evidence="6" id="KW-0966">Cell projection</keyword>
<evidence type="ECO:0000256" key="5">
    <source>
        <dbReference type="ARBA" id="ARBA00023212"/>
    </source>
</evidence>
<evidence type="ECO:0000256" key="1">
    <source>
        <dbReference type="ARBA" id="ARBA00004611"/>
    </source>
</evidence>